<dbReference type="InterPro" id="IPR021146">
    <property type="entry name" value="Phage_gp6-like_head-tail"/>
</dbReference>
<dbReference type="InterPro" id="IPR006450">
    <property type="entry name" value="Phage_HK97_gp6-like"/>
</dbReference>
<dbReference type="CDD" id="cd08054">
    <property type="entry name" value="gp6"/>
    <property type="match status" value="1"/>
</dbReference>
<evidence type="ECO:0000313" key="1">
    <source>
        <dbReference type="EMBL" id="MDP4544104.1"/>
    </source>
</evidence>
<dbReference type="Pfam" id="PF05135">
    <property type="entry name" value="Phage_connect_1"/>
    <property type="match status" value="1"/>
</dbReference>
<gene>
    <name evidence="1" type="ORF">Q8P09_03300</name>
</gene>
<dbReference type="Proteomes" id="UP001228171">
    <property type="component" value="Unassembled WGS sequence"/>
</dbReference>
<keyword evidence="2" id="KW-1185">Reference proteome</keyword>
<dbReference type="NCBIfam" id="TIGR01560">
    <property type="entry name" value="put_DNA_pack"/>
    <property type="match status" value="1"/>
</dbReference>
<accession>A0ABT9HEB2</accession>
<organism evidence="1 2">
    <name type="scientific">Psychrobacter faecalis</name>
    <dbReference type="NCBI Taxonomy" id="180588"/>
    <lineage>
        <taxon>Bacteria</taxon>
        <taxon>Pseudomonadati</taxon>
        <taxon>Pseudomonadota</taxon>
        <taxon>Gammaproteobacteria</taxon>
        <taxon>Moraxellales</taxon>
        <taxon>Moraxellaceae</taxon>
        <taxon>Psychrobacter</taxon>
    </lineage>
</organism>
<proteinExistence type="predicted"/>
<dbReference type="Gene3D" id="1.10.3230.30">
    <property type="entry name" value="Phage gp6-like head-tail connector protein"/>
    <property type="match status" value="1"/>
</dbReference>
<reference evidence="1 2" key="1">
    <citation type="submission" date="2023-08" db="EMBL/GenBank/DDBJ databases">
        <authorList>
            <person name="Kumar R."/>
        </authorList>
    </citation>
    <scope>NUCLEOTIDE SEQUENCE [LARGE SCALE GENOMIC DNA]</scope>
    <source>
        <strain evidence="1 2">LUR13</strain>
    </source>
</reference>
<name>A0ABT9HEB2_9GAMM</name>
<comment type="caution">
    <text evidence="1">The sequence shown here is derived from an EMBL/GenBank/DDBJ whole genome shotgun (WGS) entry which is preliminary data.</text>
</comment>
<sequence>MVWVTLEDAKHHLRYDDDSNDPMLVAYIAAAEAAINRYITDKVTPDTTPDIKVAALLLVGYYDYHRNMDKDMPSDGNYLPAPVRTLLWPYRKPTAI</sequence>
<dbReference type="EMBL" id="JAVAJI010000003">
    <property type="protein sequence ID" value="MDP4544104.1"/>
    <property type="molecule type" value="Genomic_DNA"/>
</dbReference>
<evidence type="ECO:0000313" key="2">
    <source>
        <dbReference type="Proteomes" id="UP001228171"/>
    </source>
</evidence>
<protein>
    <submittedName>
        <fullName evidence="1">Head-tail connector protein</fullName>
    </submittedName>
</protein>